<keyword evidence="2" id="KW-1185">Reference proteome</keyword>
<reference evidence="2" key="1">
    <citation type="submission" date="2016-04" db="EMBL/GenBank/DDBJ databases">
        <authorList>
            <person name="Jeon C.O."/>
            <person name="Cho G.Y."/>
            <person name="Jeong H.I."/>
            <person name="Kim K.H."/>
        </authorList>
    </citation>
    <scope>NUCLEOTIDE SEQUENCE [LARGE SCALE GENOMIC DNA]</scope>
    <source>
        <strain evidence="2">LMG 1590</strain>
    </source>
</reference>
<evidence type="ECO:0000313" key="2">
    <source>
        <dbReference type="Proteomes" id="UP000175973"/>
    </source>
</evidence>
<dbReference type="EMBL" id="CP015164">
    <property type="protein sequence ID" value="AOW46996.1"/>
    <property type="molecule type" value="Genomic_DNA"/>
</dbReference>
<dbReference type="Proteomes" id="UP000175973">
    <property type="component" value="Chromosome"/>
</dbReference>
<organism evidence="1 2">
    <name type="scientific">Acetobacter ascendens</name>
    <dbReference type="NCBI Taxonomy" id="481146"/>
    <lineage>
        <taxon>Bacteria</taxon>
        <taxon>Pseudomonadati</taxon>
        <taxon>Pseudomonadota</taxon>
        <taxon>Alphaproteobacteria</taxon>
        <taxon>Acetobacterales</taxon>
        <taxon>Acetobacteraceae</taxon>
        <taxon>Acetobacter</taxon>
    </lineage>
</organism>
<accession>A0A1D8QXD6</accession>
<protein>
    <submittedName>
        <fullName evidence="1">Uncharacterized protein</fullName>
    </submittedName>
</protein>
<proteinExistence type="predicted"/>
<name>A0A1D8QXD6_9PROT</name>
<dbReference type="KEGG" id="aasc:A4S02_09725"/>
<evidence type="ECO:0000313" key="1">
    <source>
        <dbReference type="EMBL" id="AOW46996.1"/>
    </source>
</evidence>
<sequence length="66" mass="6676">MSGKLKAAEVSAMLASQMEALARELLPGGKKTGAEWMAGSVAGEPGTKLAVHLEGSKNPLVLGLSV</sequence>
<dbReference type="AlphaFoldDB" id="A0A1D8QXD6"/>
<dbReference type="RefSeq" id="WP_070323643.1">
    <property type="nucleotide sequence ID" value="NZ_CP015164.1"/>
</dbReference>
<gene>
    <name evidence="1" type="ORF">A4S02_09725</name>
</gene>